<dbReference type="RefSeq" id="WP_012922116.1">
    <property type="nucleotide sequence ID" value="NC_013729.1"/>
</dbReference>
<dbReference type="InterPro" id="IPR001466">
    <property type="entry name" value="Beta-lactam-related"/>
</dbReference>
<reference evidence="3 4" key="2">
    <citation type="journal article" date="2010" name="Stand. Genomic Sci.">
        <title>Complete genome sequence of Kribbella flavida type strain (IFO 14399).</title>
        <authorList>
            <person name="Pukall R."/>
            <person name="Lapidus A."/>
            <person name="Glavina Del Rio T."/>
            <person name="Copeland A."/>
            <person name="Tice H."/>
            <person name="Cheng J.-F."/>
            <person name="Lucas S."/>
            <person name="Chen F."/>
            <person name="Nolan M."/>
            <person name="LaButti K."/>
            <person name="Pati A."/>
            <person name="Ivanova N."/>
            <person name="Mavrommatis K."/>
            <person name="Mikhailova N."/>
            <person name="Pitluck S."/>
            <person name="Bruce D."/>
            <person name="Goodwin L."/>
            <person name="Land M."/>
            <person name="Hauser L."/>
            <person name="Chang Y.-J."/>
            <person name="Jeffries C.D."/>
            <person name="Chen A."/>
            <person name="Palaniappan K."/>
            <person name="Chain P."/>
            <person name="Rohde M."/>
            <person name="Goeker M."/>
            <person name="Bristow J."/>
            <person name="Eisen J.A."/>
            <person name="Markowitz V."/>
            <person name="Hugenholtz P."/>
            <person name="Kyrpides N.C."/>
            <person name="Klenk H.-P."/>
            <person name="Brettin T."/>
        </authorList>
    </citation>
    <scope>NUCLEOTIDE SEQUENCE [LARGE SCALE GENOMIC DNA]</scope>
    <source>
        <strain evidence="4">DSM 17836 / JCM 10339 / NBRC 14399</strain>
    </source>
</reference>
<evidence type="ECO:0000259" key="2">
    <source>
        <dbReference type="Pfam" id="PF00144"/>
    </source>
</evidence>
<evidence type="ECO:0000313" key="3">
    <source>
        <dbReference type="EMBL" id="ADB33562.1"/>
    </source>
</evidence>
<name>D2PXV6_KRIFD</name>
<organism evidence="3 4">
    <name type="scientific">Kribbella flavida (strain DSM 17836 / JCM 10339 / NBRC 14399)</name>
    <dbReference type="NCBI Taxonomy" id="479435"/>
    <lineage>
        <taxon>Bacteria</taxon>
        <taxon>Bacillati</taxon>
        <taxon>Actinomycetota</taxon>
        <taxon>Actinomycetes</taxon>
        <taxon>Propionibacteriales</taxon>
        <taxon>Kribbellaceae</taxon>
        <taxon>Kribbella</taxon>
    </lineage>
</organism>
<gene>
    <name evidence="3" type="ordered locus">Kfla_4535</name>
</gene>
<proteinExistence type="predicted"/>
<reference evidence="4" key="1">
    <citation type="submission" date="2009-09" db="EMBL/GenBank/DDBJ databases">
        <title>The complete genome of Kribbella flavida DSM 17836.</title>
        <authorList>
            <consortium name="US DOE Joint Genome Institute (JGI-PGF)"/>
            <person name="Lucas S."/>
            <person name="Copeland A."/>
            <person name="Lapidus A."/>
            <person name="Glavina del Rio T."/>
            <person name="Dalin E."/>
            <person name="Tice H."/>
            <person name="Bruce D."/>
            <person name="Goodwin L."/>
            <person name="Pitluck S."/>
            <person name="Kyrpides N."/>
            <person name="Mavromatis K."/>
            <person name="Ivanova N."/>
            <person name="Saunders E."/>
            <person name="Brettin T."/>
            <person name="Detter J.C."/>
            <person name="Han C."/>
            <person name="Larimer F."/>
            <person name="Land M."/>
            <person name="Hauser L."/>
            <person name="Markowitz V."/>
            <person name="Cheng J.-F."/>
            <person name="Hugenholtz P."/>
            <person name="Woyke T."/>
            <person name="Wu D."/>
            <person name="Pukall R."/>
            <person name="Klenk H.-P."/>
            <person name="Eisen J.A."/>
        </authorList>
    </citation>
    <scope>NUCLEOTIDE SEQUENCE [LARGE SCALE GENOMIC DNA]</scope>
    <source>
        <strain evidence="4">DSM 17836 / JCM 10339 / NBRC 14399</strain>
    </source>
</reference>
<dbReference type="InterPro" id="IPR012338">
    <property type="entry name" value="Beta-lactam/transpept-like"/>
</dbReference>
<accession>D2PXV6</accession>
<sequence length="384" mass="42217">MTRFSTIFMVSAGIAVAGLLGSATAGATPTPSRLQQDTSAIHRAGVVGVQARVVAADGRARVATAGTGDRRTGRPVPANGRFRIASTGKTFKATVVLQLVGEGRMSLNDPVERWLPGLIRGNDNDGRRITVRQLLQHTHGLADDMPGYYDTEADFYDRRFDVYTSEELVARTLRHEPLFGPGEQWSYSNIGYVLVGMIIERVTGRHWHDELRDRVIRPLGLKHTGPDRRASLPSPHARSYQSFEQDRFIDVTEQILDDRHGSLVSTTRDVNEFLRALLGGRLLRPALLAEMLTSRDLDPVVAKLMPDSQYGLGIFRRPLPCGGYYWAHGGGEGGFINENGVTEDGRRSAVVSMSSVLGREWNDALAQQRIADQLVGNALCATKQ</sequence>
<evidence type="ECO:0000313" key="4">
    <source>
        <dbReference type="Proteomes" id="UP000007967"/>
    </source>
</evidence>
<dbReference type="Proteomes" id="UP000007967">
    <property type="component" value="Chromosome"/>
</dbReference>
<feature type="domain" description="Beta-lactamase-related" evidence="2">
    <location>
        <begin position="45"/>
        <end position="372"/>
    </location>
</feature>
<evidence type="ECO:0000256" key="1">
    <source>
        <dbReference type="SAM" id="SignalP"/>
    </source>
</evidence>
<keyword evidence="1" id="KW-0732">Signal</keyword>
<dbReference type="AlphaFoldDB" id="D2PXV6"/>
<dbReference type="PANTHER" id="PTHR46825">
    <property type="entry name" value="D-ALANYL-D-ALANINE-CARBOXYPEPTIDASE/ENDOPEPTIDASE AMPH"/>
    <property type="match status" value="1"/>
</dbReference>
<dbReference type="KEGG" id="kfl:Kfla_4535"/>
<keyword evidence="4" id="KW-1185">Reference proteome</keyword>
<feature type="signal peptide" evidence="1">
    <location>
        <begin position="1"/>
        <end position="27"/>
    </location>
</feature>
<dbReference type="eggNOG" id="COG1680">
    <property type="taxonomic scope" value="Bacteria"/>
</dbReference>
<dbReference type="SUPFAM" id="SSF56601">
    <property type="entry name" value="beta-lactamase/transpeptidase-like"/>
    <property type="match status" value="1"/>
</dbReference>
<dbReference type="Gene3D" id="3.40.710.10">
    <property type="entry name" value="DD-peptidase/beta-lactamase superfamily"/>
    <property type="match status" value="1"/>
</dbReference>
<dbReference type="MEROPS" id="S12.003"/>
<dbReference type="Pfam" id="PF00144">
    <property type="entry name" value="Beta-lactamase"/>
    <property type="match status" value="1"/>
</dbReference>
<dbReference type="InterPro" id="IPR050491">
    <property type="entry name" value="AmpC-like"/>
</dbReference>
<dbReference type="PANTHER" id="PTHR46825:SF7">
    <property type="entry name" value="D-ALANYL-D-ALANINE CARBOXYPEPTIDASE"/>
    <property type="match status" value="1"/>
</dbReference>
<dbReference type="HOGENOM" id="CLU_020027_2_3_11"/>
<protein>
    <submittedName>
        <fullName evidence="3">Beta-lactamase</fullName>
    </submittedName>
</protein>
<feature type="chain" id="PRO_5003033312" evidence="1">
    <location>
        <begin position="28"/>
        <end position="384"/>
    </location>
</feature>
<dbReference type="EMBL" id="CP001736">
    <property type="protein sequence ID" value="ADB33562.1"/>
    <property type="molecule type" value="Genomic_DNA"/>
</dbReference>